<evidence type="ECO:0000256" key="1">
    <source>
        <dbReference type="ARBA" id="ARBA00022849"/>
    </source>
</evidence>
<protein>
    <submittedName>
        <fullName evidence="6">Transcriptional regulator</fullName>
    </submittedName>
</protein>
<dbReference type="Proteomes" id="UP000627715">
    <property type="component" value="Unassembled WGS sequence"/>
</dbReference>
<dbReference type="SUPFAM" id="SSF46785">
    <property type="entry name" value="Winged helix' DNA-binding domain"/>
    <property type="match status" value="1"/>
</dbReference>
<dbReference type="OrthoDB" id="5297460at2"/>
<dbReference type="Pfam" id="PF01022">
    <property type="entry name" value="HTH_5"/>
    <property type="match status" value="1"/>
</dbReference>
<dbReference type="InterPro" id="IPR011991">
    <property type="entry name" value="ArsR-like_HTH"/>
</dbReference>
<dbReference type="PANTHER" id="PTHR33154:SF18">
    <property type="entry name" value="ARSENICAL RESISTANCE OPERON REPRESSOR"/>
    <property type="match status" value="1"/>
</dbReference>
<gene>
    <name evidence="6" type="ORF">GCM10011403_16430</name>
</gene>
<dbReference type="Pfam" id="PF13489">
    <property type="entry name" value="Methyltransf_23"/>
    <property type="match status" value="1"/>
</dbReference>
<dbReference type="Gene3D" id="3.40.50.150">
    <property type="entry name" value="Vaccinia Virus protein VP39"/>
    <property type="match status" value="1"/>
</dbReference>
<keyword evidence="3" id="KW-0238">DNA-binding</keyword>
<dbReference type="GO" id="GO:0003700">
    <property type="term" value="F:DNA-binding transcription factor activity"/>
    <property type="evidence" value="ECO:0007669"/>
    <property type="project" value="InterPro"/>
</dbReference>
<dbReference type="GO" id="GO:0003677">
    <property type="term" value="F:DNA binding"/>
    <property type="evidence" value="ECO:0007669"/>
    <property type="project" value="UniProtKB-KW"/>
</dbReference>
<dbReference type="CDD" id="cd00090">
    <property type="entry name" value="HTH_ARSR"/>
    <property type="match status" value="1"/>
</dbReference>
<name>A0A917GWQ6_9GAMM</name>
<evidence type="ECO:0000256" key="2">
    <source>
        <dbReference type="ARBA" id="ARBA00023015"/>
    </source>
</evidence>
<keyword evidence="2" id="KW-0805">Transcription regulation</keyword>
<evidence type="ECO:0000256" key="3">
    <source>
        <dbReference type="ARBA" id="ARBA00023125"/>
    </source>
</evidence>
<accession>A0A917GWQ6</accession>
<dbReference type="InterPro" id="IPR029063">
    <property type="entry name" value="SAM-dependent_MTases_sf"/>
</dbReference>
<dbReference type="SMART" id="SM00418">
    <property type="entry name" value="HTH_ARSR"/>
    <property type="match status" value="1"/>
</dbReference>
<feature type="domain" description="HTH arsR-type" evidence="5">
    <location>
        <begin position="22"/>
        <end position="123"/>
    </location>
</feature>
<dbReference type="AlphaFoldDB" id="A0A917GWQ6"/>
<dbReference type="NCBIfam" id="NF033788">
    <property type="entry name" value="HTH_metalloreg"/>
    <property type="match status" value="1"/>
</dbReference>
<proteinExistence type="predicted"/>
<dbReference type="PANTHER" id="PTHR33154">
    <property type="entry name" value="TRANSCRIPTIONAL REGULATOR, ARSR FAMILY"/>
    <property type="match status" value="1"/>
</dbReference>
<dbReference type="CDD" id="cd02440">
    <property type="entry name" value="AdoMet_MTases"/>
    <property type="match status" value="1"/>
</dbReference>
<dbReference type="InterPro" id="IPR036388">
    <property type="entry name" value="WH-like_DNA-bd_sf"/>
</dbReference>
<organism evidence="6 7">
    <name type="scientific">Pseudohongiella nitratireducens</name>
    <dbReference type="NCBI Taxonomy" id="1768907"/>
    <lineage>
        <taxon>Bacteria</taxon>
        <taxon>Pseudomonadati</taxon>
        <taxon>Pseudomonadota</taxon>
        <taxon>Gammaproteobacteria</taxon>
        <taxon>Pseudomonadales</taxon>
        <taxon>Pseudohongiellaceae</taxon>
        <taxon>Pseudohongiella</taxon>
    </lineage>
</organism>
<sequence length="346" mass="38346">MTTAAAQPTTQSDDTIAAHIVQAGVAPDELTRLFKALSDGLRLDILHLLRTDSYGVLELCRIVDVRQSALSHHLKILAQADLVSTRREGNSIFYRRALVLDDDPAAEIKRAAFAALDAQQLREELAAGAQQINDERSEQSLLFFERHADRFIEKQDLIAEYAQYRETLHDLLAGLRLPENSSAIEVGPGESPLLSELAERFPNLSALDNSREMLTRAEKQLQQLAPKLAGNVDFVHGDTTALLADSQNLARYDLMVFNMVLHHIPSPQTTFKDCAQLLASGGTLILIDLSHHDQDWVKASCGDLWLGFADSDLDGWAEAAGLHCSQRVYLGLKNGFQVQIRVFINQ</sequence>
<dbReference type="InterPro" id="IPR051081">
    <property type="entry name" value="HTH_MetalResp_TranReg"/>
</dbReference>
<dbReference type="InterPro" id="IPR001845">
    <property type="entry name" value="HTH_ArsR_DNA-bd_dom"/>
</dbReference>
<dbReference type="SUPFAM" id="SSF53335">
    <property type="entry name" value="S-adenosyl-L-methionine-dependent methyltransferases"/>
    <property type="match status" value="1"/>
</dbReference>
<evidence type="ECO:0000256" key="4">
    <source>
        <dbReference type="ARBA" id="ARBA00023163"/>
    </source>
</evidence>
<dbReference type="GO" id="GO:0046685">
    <property type="term" value="P:response to arsenic-containing substance"/>
    <property type="evidence" value="ECO:0007669"/>
    <property type="project" value="UniProtKB-KW"/>
</dbReference>
<evidence type="ECO:0000313" key="7">
    <source>
        <dbReference type="Proteomes" id="UP000627715"/>
    </source>
</evidence>
<reference evidence="6" key="1">
    <citation type="journal article" date="2014" name="Int. J. Syst. Evol. Microbiol.">
        <title>Complete genome sequence of Corynebacterium casei LMG S-19264T (=DSM 44701T), isolated from a smear-ripened cheese.</title>
        <authorList>
            <consortium name="US DOE Joint Genome Institute (JGI-PGF)"/>
            <person name="Walter F."/>
            <person name="Albersmeier A."/>
            <person name="Kalinowski J."/>
            <person name="Ruckert C."/>
        </authorList>
    </citation>
    <scope>NUCLEOTIDE SEQUENCE</scope>
    <source>
        <strain evidence="6">CGMCC 1.15425</strain>
    </source>
</reference>
<evidence type="ECO:0000259" key="5">
    <source>
        <dbReference type="PROSITE" id="PS50987"/>
    </source>
</evidence>
<comment type="caution">
    <text evidence="6">The sequence shown here is derived from an EMBL/GenBank/DDBJ whole genome shotgun (WGS) entry which is preliminary data.</text>
</comment>
<keyword evidence="1" id="KW-0059">Arsenical resistance</keyword>
<dbReference type="PROSITE" id="PS50987">
    <property type="entry name" value="HTH_ARSR_2"/>
    <property type="match status" value="1"/>
</dbReference>
<dbReference type="EMBL" id="BMIY01000006">
    <property type="protein sequence ID" value="GGG59825.1"/>
    <property type="molecule type" value="Genomic_DNA"/>
</dbReference>
<keyword evidence="7" id="KW-1185">Reference proteome</keyword>
<dbReference type="RefSeq" id="WP_082866663.1">
    <property type="nucleotide sequence ID" value="NZ_BMIY01000006.1"/>
</dbReference>
<evidence type="ECO:0000313" key="6">
    <source>
        <dbReference type="EMBL" id="GGG59825.1"/>
    </source>
</evidence>
<dbReference type="Gene3D" id="1.10.10.10">
    <property type="entry name" value="Winged helix-like DNA-binding domain superfamily/Winged helix DNA-binding domain"/>
    <property type="match status" value="1"/>
</dbReference>
<reference evidence="6" key="2">
    <citation type="submission" date="2020-09" db="EMBL/GenBank/DDBJ databases">
        <authorList>
            <person name="Sun Q."/>
            <person name="Zhou Y."/>
        </authorList>
    </citation>
    <scope>NUCLEOTIDE SEQUENCE</scope>
    <source>
        <strain evidence="6">CGMCC 1.15425</strain>
    </source>
</reference>
<keyword evidence="4" id="KW-0804">Transcription</keyword>
<dbReference type="InterPro" id="IPR036390">
    <property type="entry name" value="WH_DNA-bd_sf"/>
</dbReference>
<dbReference type="PRINTS" id="PR00778">
    <property type="entry name" value="HTHARSR"/>
</dbReference>